<dbReference type="PhylomeDB" id="A8DVB6"/>
<keyword evidence="2" id="KW-1185">Reference proteome</keyword>
<protein>
    <submittedName>
        <fullName evidence="1">Uncharacterized protein</fullName>
    </submittedName>
</protein>
<dbReference type="STRING" id="45351.A8DVB6"/>
<organism evidence="1 2">
    <name type="scientific">Nematostella vectensis</name>
    <name type="common">Starlet sea anemone</name>
    <dbReference type="NCBI Taxonomy" id="45351"/>
    <lineage>
        <taxon>Eukaryota</taxon>
        <taxon>Metazoa</taxon>
        <taxon>Cnidaria</taxon>
        <taxon>Anthozoa</taxon>
        <taxon>Hexacorallia</taxon>
        <taxon>Actiniaria</taxon>
        <taxon>Edwardsiidae</taxon>
        <taxon>Nematostella</taxon>
    </lineage>
</organism>
<name>A8DVB6_NEMVE</name>
<reference evidence="1 2" key="1">
    <citation type="journal article" date="2007" name="Science">
        <title>Sea anemone genome reveals ancestral eumetazoan gene repertoire and genomic organization.</title>
        <authorList>
            <person name="Putnam N.H."/>
            <person name="Srivastava M."/>
            <person name="Hellsten U."/>
            <person name="Dirks B."/>
            <person name="Chapman J."/>
            <person name="Salamov A."/>
            <person name="Terry A."/>
            <person name="Shapiro H."/>
            <person name="Lindquist E."/>
            <person name="Kapitonov V.V."/>
            <person name="Jurka J."/>
            <person name="Genikhovich G."/>
            <person name="Grigoriev I.V."/>
            <person name="Lucas S.M."/>
            <person name="Steele R.E."/>
            <person name="Finnerty J.R."/>
            <person name="Technau U."/>
            <person name="Martindale M.Q."/>
            <person name="Rokhsar D.S."/>
        </authorList>
    </citation>
    <scope>NUCLEOTIDE SEQUENCE [LARGE SCALE GENOMIC DNA]</scope>
    <source>
        <strain evidence="2">CH2 X CH6</strain>
    </source>
</reference>
<dbReference type="Proteomes" id="UP000001593">
    <property type="component" value="Unassembled WGS sequence"/>
</dbReference>
<evidence type="ECO:0000313" key="1">
    <source>
        <dbReference type="EMBL" id="EDO25909.1"/>
    </source>
</evidence>
<sequence>MKRLKEARSGDASQGYEFLKEMITTQTVDKVLNKNFDEVVVQLLMRMYEPPDEGSDIATFSRESDPEPNPPFFTSYAIKATLEYMTRCYPGETVVSVLCKNKTCIPCYT</sequence>
<dbReference type="AlphaFoldDB" id="A8DVB6"/>
<evidence type="ECO:0000313" key="2">
    <source>
        <dbReference type="Proteomes" id="UP000001593"/>
    </source>
</evidence>
<dbReference type="eggNOG" id="KOG0892">
    <property type="taxonomic scope" value="Eukaryota"/>
</dbReference>
<dbReference type="HOGENOM" id="CLU_2187034_0_0_1"/>
<dbReference type="EMBL" id="DS477667">
    <property type="protein sequence ID" value="EDO25909.1"/>
    <property type="molecule type" value="Genomic_DNA"/>
</dbReference>
<dbReference type="InParanoid" id="A8DVB6"/>
<gene>
    <name evidence="1" type="ORF">NEMVEDRAFT_v1g225594</name>
</gene>
<proteinExistence type="predicted"/>
<accession>A8DVB6</accession>